<evidence type="ECO:0000313" key="3">
    <source>
        <dbReference type="Proteomes" id="UP001159042"/>
    </source>
</evidence>
<comment type="caution">
    <text evidence="2">The sequence shown here is derived from an EMBL/GenBank/DDBJ whole genome shotgun (WGS) entry which is preliminary data.</text>
</comment>
<feature type="domain" description="Reverse transcriptase" evidence="1">
    <location>
        <begin position="167"/>
        <end position="233"/>
    </location>
</feature>
<dbReference type="EMBL" id="JANEYG010000712">
    <property type="protein sequence ID" value="KAJ8909272.1"/>
    <property type="molecule type" value="Genomic_DNA"/>
</dbReference>
<dbReference type="InterPro" id="IPR000477">
    <property type="entry name" value="RT_dom"/>
</dbReference>
<sequence>MFHPQTVTIVKRNTDRANFRAEMQRSTAIPRIQTANDLEAAVVSLEKGIRTVLERSTTEAREVKQTNTGKKPWKRFVESLNPRDNSLCKTQKALRTRRRPFPLLHGEQRIAHTNRDKAEAFADSLELQCRENQIDDEDEEYTTLEERRARRIGQMPDDEEIPTATWKPESGVRQDTVLSPHLFNIYTSDLPRTDRTSMSLYADDTVLAAQSTEAAMAGRYLQRATYELEEWCNR</sequence>
<name>A0AAV8V512_9CUCU</name>
<reference evidence="2 3" key="1">
    <citation type="journal article" date="2023" name="Insect Mol. Biol.">
        <title>Genome sequencing provides insights into the evolution of gene families encoding plant cell wall-degrading enzymes in longhorned beetles.</title>
        <authorList>
            <person name="Shin N.R."/>
            <person name="Okamura Y."/>
            <person name="Kirsch R."/>
            <person name="Pauchet Y."/>
        </authorList>
    </citation>
    <scope>NUCLEOTIDE SEQUENCE [LARGE SCALE GENOMIC DNA]</scope>
    <source>
        <strain evidence="2">EAD_L_NR</strain>
    </source>
</reference>
<dbReference type="AlphaFoldDB" id="A0AAV8V512"/>
<protein>
    <recommendedName>
        <fullName evidence="1">Reverse transcriptase domain-containing protein</fullName>
    </recommendedName>
</protein>
<proteinExistence type="predicted"/>
<organism evidence="2 3">
    <name type="scientific">Exocentrus adspersus</name>
    <dbReference type="NCBI Taxonomy" id="1586481"/>
    <lineage>
        <taxon>Eukaryota</taxon>
        <taxon>Metazoa</taxon>
        <taxon>Ecdysozoa</taxon>
        <taxon>Arthropoda</taxon>
        <taxon>Hexapoda</taxon>
        <taxon>Insecta</taxon>
        <taxon>Pterygota</taxon>
        <taxon>Neoptera</taxon>
        <taxon>Endopterygota</taxon>
        <taxon>Coleoptera</taxon>
        <taxon>Polyphaga</taxon>
        <taxon>Cucujiformia</taxon>
        <taxon>Chrysomeloidea</taxon>
        <taxon>Cerambycidae</taxon>
        <taxon>Lamiinae</taxon>
        <taxon>Acanthocinini</taxon>
        <taxon>Exocentrus</taxon>
    </lineage>
</organism>
<keyword evidence="3" id="KW-1185">Reference proteome</keyword>
<evidence type="ECO:0000313" key="2">
    <source>
        <dbReference type="EMBL" id="KAJ8909272.1"/>
    </source>
</evidence>
<accession>A0AAV8V512</accession>
<dbReference type="Proteomes" id="UP001159042">
    <property type="component" value="Unassembled WGS sequence"/>
</dbReference>
<gene>
    <name evidence="2" type="ORF">NQ315_012546</name>
</gene>
<dbReference type="Pfam" id="PF00078">
    <property type="entry name" value="RVT_1"/>
    <property type="match status" value="1"/>
</dbReference>
<evidence type="ECO:0000259" key="1">
    <source>
        <dbReference type="Pfam" id="PF00078"/>
    </source>
</evidence>